<dbReference type="SUPFAM" id="SSF52200">
    <property type="entry name" value="Toll/Interleukin receptor TIR domain"/>
    <property type="match status" value="1"/>
</dbReference>
<evidence type="ECO:0000256" key="6">
    <source>
        <dbReference type="ARBA" id="ARBA00023319"/>
    </source>
</evidence>
<keyword evidence="6" id="KW-0393">Immunoglobulin domain</keyword>
<dbReference type="InterPro" id="IPR000157">
    <property type="entry name" value="TIR_dom"/>
</dbReference>
<dbReference type="InterPro" id="IPR003599">
    <property type="entry name" value="Ig_sub"/>
</dbReference>
<evidence type="ECO:0000259" key="8">
    <source>
        <dbReference type="PROSITE" id="PS50104"/>
    </source>
</evidence>
<feature type="domain" description="Ig-like" evidence="9">
    <location>
        <begin position="231"/>
        <end position="328"/>
    </location>
</feature>
<comment type="caution">
    <text evidence="10">The sequence shown here is derived from an EMBL/GenBank/DDBJ whole genome shotgun (WGS) entry which is preliminary data.</text>
</comment>
<dbReference type="Gene3D" id="2.60.40.10">
    <property type="entry name" value="Immunoglobulins"/>
    <property type="match status" value="3"/>
</dbReference>
<dbReference type="InterPro" id="IPR015621">
    <property type="entry name" value="IL-1_rcpt_fam"/>
</dbReference>
<keyword evidence="5" id="KW-0325">Glycoprotein</keyword>
<evidence type="ECO:0000256" key="4">
    <source>
        <dbReference type="ARBA" id="ARBA00023157"/>
    </source>
</evidence>
<dbReference type="PROSITE" id="PS50835">
    <property type="entry name" value="IG_LIKE"/>
    <property type="match status" value="2"/>
</dbReference>
<reference evidence="10" key="1">
    <citation type="submission" date="2020-10" db="EMBL/GenBank/DDBJ databases">
        <title>Chromosome-scale genome assembly of the Allis shad, Alosa alosa.</title>
        <authorList>
            <person name="Margot Z."/>
            <person name="Christophe K."/>
            <person name="Cabau C."/>
            <person name="Louis A."/>
            <person name="Berthelot C."/>
            <person name="Parey E."/>
            <person name="Roest Crollius H."/>
            <person name="Montfort J."/>
            <person name="Robinson-Rechavi M."/>
            <person name="Bucao C."/>
            <person name="Bouchez O."/>
            <person name="Gislard M."/>
            <person name="Lluch J."/>
            <person name="Milhes M."/>
            <person name="Lampietro C."/>
            <person name="Lopez Roques C."/>
            <person name="Donnadieu C."/>
            <person name="Braasch I."/>
            <person name="Desvignes T."/>
            <person name="Postlethwait J."/>
            <person name="Bobe J."/>
            <person name="Guiguen Y."/>
        </authorList>
    </citation>
    <scope>NUCLEOTIDE SEQUENCE</scope>
    <source>
        <strain evidence="10">M-15738</strain>
        <tissue evidence="10">Blood</tissue>
    </source>
</reference>
<dbReference type="GO" id="GO:0016787">
    <property type="term" value="F:hydrolase activity"/>
    <property type="evidence" value="ECO:0007669"/>
    <property type="project" value="UniProtKB-KW"/>
</dbReference>
<feature type="domain" description="TIR" evidence="8">
    <location>
        <begin position="380"/>
        <end position="581"/>
    </location>
</feature>
<keyword evidence="3" id="KW-0520">NAD</keyword>
<gene>
    <name evidence="10" type="ORF">AALO_G00033220</name>
</gene>
<dbReference type="InterPro" id="IPR035897">
    <property type="entry name" value="Toll_tir_struct_dom_sf"/>
</dbReference>
<dbReference type="PRINTS" id="PR01537">
    <property type="entry name" value="INTRLKN1R1F"/>
</dbReference>
<evidence type="ECO:0000259" key="9">
    <source>
        <dbReference type="PROSITE" id="PS50835"/>
    </source>
</evidence>
<dbReference type="AlphaFoldDB" id="A0AAV6HD27"/>
<dbReference type="InterPro" id="IPR036179">
    <property type="entry name" value="Ig-like_dom_sf"/>
</dbReference>
<accession>A0AAV6HD27</accession>
<dbReference type="Proteomes" id="UP000823561">
    <property type="component" value="Chromosome 2"/>
</dbReference>
<keyword evidence="4" id="KW-1015">Disulfide bond</keyword>
<evidence type="ECO:0000256" key="1">
    <source>
        <dbReference type="ARBA" id="ARBA00009752"/>
    </source>
</evidence>
<sequence>MIINVAKLDDVKRGITCNSRTNSANQVCGMARSWRGGPENVLVVGLLMLLLSHVLTGEKIFNIVAGHAMLLVCPGAEGYNVTWRREDAPPLDALPGMELRDNALWFLPARPEHSGVYVCSVEYAIKIRLNVGSQPCPEADRDVDERLHTHAWLNCAMGHISRVFTPTSITWMKECKCVERADSMDLEFLQLKQTDAGNYTCVLNFTYEGNNYTSARTTQLVLQEIYEPKKPLIKVPVNETRVVDMGSRQDLRCEATSDEEDVTKIWWQVNGTFIMYPDSDFNISKVDFRKTNVNTLTIYKVQPKFLNVPFVCTAQNNMGDVKSTVVLVQANHRHFYWLIALVCLSGLVMVCLLLCWFFKVDLVLFYRSHCIGRPKHSDGKQYDAYVSYPCEGQGDSMALTFALRVLPEVLENKHGYKLFIRGRDDNPGDEVFDVIEDALKRSRRFIIVLDETQTDTNTGAETKANTHVQTATHTETRISLLAQPATRTETPMLLDAHTHADAHLVPRAAGSEHFEWSVGVYEALICSGPKVIIVQTGESSTGNSLPLSLQTHTHSKRTLRWTKHTQAYSNRRFWKEMRYLMPVTQRPSHNTSSA</sequence>
<feature type="domain" description="Ig-like" evidence="9">
    <location>
        <begin position="153"/>
        <end position="218"/>
    </location>
</feature>
<keyword evidence="7" id="KW-0472">Membrane</keyword>
<keyword evidence="7" id="KW-0812">Transmembrane</keyword>
<dbReference type="SMART" id="SM00409">
    <property type="entry name" value="IG"/>
    <property type="match status" value="3"/>
</dbReference>
<evidence type="ECO:0000256" key="5">
    <source>
        <dbReference type="ARBA" id="ARBA00023180"/>
    </source>
</evidence>
<dbReference type="Gene3D" id="3.40.50.10140">
    <property type="entry name" value="Toll/interleukin-1 receptor homology (TIR) domain"/>
    <property type="match status" value="1"/>
</dbReference>
<evidence type="ECO:0000313" key="10">
    <source>
        <dbReference type="EMBL" id="KAG5285025.1"/>
    </source>
</evidence>
<dbReference type="SUPFAM" id="SSF48726">
    <property type="entry name" value="Immunoglobulin"/>
    <property type="match status" value="3"/>
</dbReference>
<comment type="similarity">
    <text evidence="1">Belongs to the interleukin-1 receptor family.</text>
</comment>
<evidence type="ECO:0000256" key="7">
    <source>
        <dbReference type="SAM" id="Phobius"/>
    </source>
</evidence>
<dbReference type="Pfam" id="PF01582">
    <property type="entry name" value="TIR"/>
    <property type="match status" value="1"/>
</dbReference>
<keyword evidence="2" id="KW-0378">Hydrolase</keyword>
<feature type="transmembrane region" description="Helical" evidence="7">
    <location>
        <begin position="335"/>
        <end position="358"/>
    </location>
</feature>
<evidence type="ECO:0000256" key="2">
    <source>
        <dbReference type="ARBA" id="ARBA00022801"/>
    </source>
</evidence>
<keyword evidence="11" id="KW-1185">Reference proteome</keyword>
<dbReference type="PROSITE" id="PS50104">
    <property type="entry name" value="TIR"/>
    <property type="match status" value="1"/>
</dbReference>
<keyword evidence="7" id="KW-1133">Transmembrane helix</keyword>
<dbReference type="SMART" id="SM00408">
    <property type="entry name" value="IGc2"/>
    <property type="match status" value="1"/>
</dbReference>
<dbReference type="PANTHER" id="PTHR11890:SF26">
    <property type="entry name" value="INTERLEUKIN-1 RECEPTOR TYPE 1"/>
    <property type="match status" value="1"/>
</dbReference>
<evidence type="ECO:0000256" key="3">
    <source>
        <dbReference type="ARBA" id="ARBA00023027"/>
    </source>
</evidence>
<name>A0AAV6HD27_9TELE</name>
<protein>
    <submittedName>
        <fullName evidence="10">Uncharacterized protein</fullName>
    </submittedName>
</protein>
<evidence type="ECO:0000313" key="11">
    <source>
        <dbReference type="Proteomes" id="UP000823561"/>
    </source>
</evidence>
<proteinExistence type="inferred from homology"/>
<dbReference type="InterPro" id="IPR007110">
    <property type="entry name" value="Ig-like_dom"/>
</dbReference>
<organism evidence="10 11">
    <name type="scientific">Alosa alosa</name>
    <name type="common">allis shad</name>
    <dbReference type="NCBI Taxonomy" id="278164"/>
    <lineage>
        <taxon>Eukaryota</taxon>
        <taxon>Metazoa</taxon>
        <taxon>Chordata</taxon>
        <taxon>Craniata</taxon>
        <taxon>Vertebrata</taxon>
        <taxon>Euteleostomi</taxon>
        <taxon>Actinopterygii</taxon>
        <taxon>Neopterygii</taxon>
        <taxon>Teleostei</taxon>
        <taxon>Clupei</taxon>
        <taxon>Clupeiformes</taxon>
        <taxon>Clupeoidei</taxon>
        <taxon>Clupeidae</taxon>
        <taxon>Alosa</taxon>
    </lineage>
</organism>
<dbReference type="EMBL" id="JADWDJ010000002">
    <property type="protein sequence ID" value="KAG5285025.1"/>
    <property type="molecule type" value="Genomic_DNA"/>
</dbReference>
<dbReference type="InterPro" id="IPR003598">
    <property type="entry name" value="Ig_sub2"/>
</dbReference>
<dbReference type="PANTHER" id="PTHR11890">
    <property type="entry name" value="INTERLEUKIN-1 RECEPTOR FAMILY MEMBER"/>
    <property type="match status" value="1"/>
</dbReference>
<dbReference type="GO" id="GO:0007165">
    <property type="term" value="P:signal transduction"/>
    <property type="evidence" value="ECO:0007669"/>
    <property type="project" value="InterPro"/>
</dbReference>
<dbReference type="InterPro" id="IPR013783">
    <property type="entry name" value="Ig-like_fold"/>
</dbReference>